<evidence type="ECO:0000313" key="2">
    <source>
        <dbReference type="EMBL" id="SMD33930.1"/>
    </source>
</evidence>
<dbReference type="RefSeq" id="WP_084372333.1">
    <property type="nucleotide sequence ID" value="NZ_FWYF01000002.1"/>
</dbReference>
<keyword evidence="3" id="KW-1185">Reference proteome</keyword>
<dbReference type="STRING" id="692418.SAMN04488029_1747"/>
<evidence type="ECO:0000313" key="3">
    <source>
        <dbReference type="Proteomes" id="UP000192472"/>
    </source>
</evidence>
<dbReference type="Proteomes" id="UP000192472">
    <property type="component" value="Unassembled WGS sequence"/>
</dbReference>
<protein>
    <submittedName>
        <fullName evidence="2">Uncharacterized protein</fullName>
    </submittedName>
</protein>
<evidence type="ECO:0000256" key="1">
    <source>
        <dbReference type="SAM" id="Phobius"/>
    </source>
</evidence>
<gene>
    <name evidence="2" type="ORF">SAMN04488029_1747</name>
</gene>
<dbReference type="AlphaFoldDB" id="A0A1W2GB77"/>
<feature type="transmembrane region" description="Helical" evidence="1">
    <location>
        <begin position="65"/>
        <end position="84"/>
    </location>
</feature>
<proteinExistence type="predicted"/>
<sequence>MESNDKDIEQFDALESSRMVKDLKDVQDLDQWMKSLPLKEVGTNFTSTVIASALLAKKRHANFKLLVWMMAFFAALIATSYFLMGSGAPGLEIRYLDQVRTQSMEVLDFIADPRLRQLFLIVEGVICLVIVEKLVSSFRIIKHAT</sequence>
<dbReference type="EMBL" id="FWYF01000002">
    <property type="protein sequence ID" value="SMD33930.1"/>
    <property type="molecule type" value="Genomic_DNA"/>
</dbReference>
<feature type="transmembrane region" description="Helical" evidence="1">
    <location>
        <begin position="117"/>
        <end position="135"/>
    </location>
</feature>
<organism evidence="2 3">
    <name type="scientific">Reichenbachiella faecimaris</name>
    <dbReference type="NCBI Taxonomy" id="692418"/>
    <lineage>
        <taxon>Bacteria</taxon>
        <taxon>Pseudomonadati</taxon>
        <taxon>Bacteroidota</taxon>
        <taxon>Cytophagia</taxon>
        <taxon>Cytophagales</taxon>
        <taxon>Reichenbachiellaceae</taxon>
        <taxon>Reichenbachiella</taxon>
    </lineage>
</organism>
<keyword evidence="1" id="KW-1133">Transmembrane helix</keyword>
<name>A0A1W2GB77_REIFA</name>
<reference evidence="2 3" key="1">
    <citation type="submission" date="2017-04" db="EMBL/GenBank/DDBJ databases">
        <authorList>
            <person name="Afonso C.L."/>
            <person name="Miller P.J."/>
            <person name="Scott M.A."/>
            <person name="Spackman E."/>
            <person name="Goraichik I."/>
            <person name="Dimitrov K.M."/>
            <person name="Suarez D.L."/>
            <person name="Swayne D.E."/>
        </authorList>
    </citation>
    <scope>NUCLEOTIDE SEQUENCE [LARGE SCALE GENOMIC DNA]</scope>
    <source>
        <strain evidence="2 3">DSM 26133</strain>
    </source>
</reference>
<accession>A0A1W2GB77</accession>
<keyword evidence="1" id="KW-0472">Membrane</keyword>
<keyword evidence="1" id="KW-0812">Transmembrane</keyword>